<feature type="signal peptide" evidence="2">
    <location>
        <begin position="1"/>
        <end position="27"/>
    </location>
</feature>
<organism evidence="3 4">
    <name type="scientific">Candidatus Zambryskibacteria bacterium RIFOXYC1_FULL_39_10</name>
    <dbReference type="NCBI Taxonomy" id="1802779"/>
    <lineage>
        <taxon>Bacteria</taxon>
        <taxon>Candidatus Zambryskiibacteriota</taxon>
    </lineage>
</organism>
<evidence type="ECO:0000313" key="4">
    <source>
        <dbReference type="Proteomes" id="UP000177697"/>
    </source>
</evidence>
<keyword evidence="2" id="KW-0732">Signal</keyword>
<reference evidence="3 4" key="1">
    <citation type="journal article" date="2016" name="Nat. Commun.">
        <title>Thousands of microbial genomes shed light on interconnected biogeochemical processes in an aquifer system.</title>
        <authorList>
            <person name="Anantharaman K."/>
            <person name="Brown C.T."/>
            <person name="Hug L.A."/>
            <person name="Sharon I."/>
            <person name="Castelle C.J."/>
            <person name="Probst A.J."/>
            <person name="Thomas B.C."/>
            <person name="Singh A."/>
            <person name="Wilkins M.J."/>
            <person name="Karaoz U."/>
            <person name="Brodie E.L."/>
            <person name="Williams K.H."/>
            <person name="Hubbard S.S."/>
            <person name="Banfield J.F."/>
        </authorList>
    </citation>
    <scope>NUCLEOTIDE SEQUENCE [LARGE SCALE GENOMIC DNA]</scope>
</reference>
<proteinExistence type="predicted"/>
<gene>
    <name evidence="3" type="ORF">A2431_02910</name>
</gene>
<dbReference type="Proteomes" id="UP000177697">
    <property type="component" value="Unassembled WGS sequence"/>
</dbReference>
<evidence type="ECO:0000313" key="3">
    <source>
        <dbReference type="EMBL" id="OHB14973.1"/>
    </source>
</evidence>
<accession>A0A1G2V012</accession>
<sequence length="397" mass="42608">MKIMNNLFKKTLTFVLITSFVFSPAFAIPAMAQWVVWDPGNFVPNTVTSVNTTISAGSDVGQTMKEYGLDAIAGIIANLIIERMSASTVKWINSGFKGKPAYVTDPTAYFSNIGDGIAGQFIFSNPNLNFLCGPMSAKIKLALANNYTRNGEGAWRCTLTGVIDNVDDFMNDFEQGGWDGFFLLTQEQQNNPVGAYIQAEGELARQIASKVGEKDKELSWGGGFMSQKECIETGPAISVPIYDASGKEIGSKPAEGPCLKEVTVTPGDTISNQLNKQLGMGNERLAVADEINEIVSALLNKLASTIVGGIGKGLRSLSSPDPVSGNEKFNEQLSSQTTVVDYFCVTDVNNPNYNPNIKCGTPDTSVLDTPPPDLDYNLDSGKPVYDPGYPGQSTSNP</sequence>
<dbReference type="EMBL" id="MHWW01000011">
    <property type="protein sequence ID" value="OHB14973.1"/>
    <property type="molecule type" value="Genomic_DNA"/>
</dbReference>
<feature type="chain" id="PRO_5009584789" evidence="2">
    <location>
        <begin position="28"/>
        <end position="397"/>
    </location>
</feature>
<evidence type="ECO:0000256" key="2">
    <source>
        <dbReference type="SAM" id="SignalP"/>
    </source>
</evidence>
<dbReference type="AlphaFoldDB" id="A0A1G2V012"/>
<name>A0A1G2V012_9BACT</name>
<feature type="region of interest" description="Disordered" evidence="1">
    <location>
        <begin position="354"/>
        <end position="397"/>
    </location>
</feature>
<protein>
    <submittedName>
        <fullName evidence="3">Uncharacterized protein</fullName>
    </submittedName>
</protein>
<evidence type="ECO:0000256" key="1">
    <source>
        <dbReference type="SAM" id="MobiDB-lite"/>
    </source>
</evidence>
<comment type="caution">
    <text evidence="3">The sequence shown here is derived from an EMBL/GenBank/DDBJ whole genome shotgun (WGS) entry which is preliminary data.</text>
</comment>